<keyword evidence="1" id="KW-0812">Transmembrane</keyword>
<gene>
    <name evidence="2" type="ordered locus">Os06g0146200</name>
</gene>
<protein>
    <submittedName>
        <fullName evidence="2">Os06g0146200 protein</fullName>
    </submittedName>
</protein>
<dbReference type="KEGG" id="dosa:Os06g0146200"/>
<keyword evidence="1" id="KW-0472">Membrane</keyword>
<sequence>MMTDLTLTKRVGIVTCYFEKVSVVGTNSCFCFVVFISFLEVCMKLVSSFFIKKCVIYSLTNDGGHQIVPCPGEYRIFDLTKTSCLILWLHFAYCLLYERQKLGQALTLRHPQGENRNGNTSFAFSVISILLSGTTKYAKYGFS</sequence>
<feature type="transmembrane region" description="Helical" evidence="1">
    <location>
        <begin position="20"/>
        <end position="43"/>
    </location>
</feature>
<name>B7EB16_ORYSJ</name>
<organism evidence="2 3">
    <name type="scientific">Oryza sativa subsp. japonica</name>
    <name type="common">Rice</name>
    <dbReference type="NCBI Taxonomy" id="39947"/>
    <lineage>
        <taxon>Eukaryota</taxon>
        <taxon>Viridiplantae</taxon>
        <taxon>Streptophyta</taxon>
        <taxon>Embryophyta</taxon>
        <taxon>Tracheophyta</taxon>
        <taxon>Spermatophyta</taxon>
        <taxon>Magnoliopsida</taxon>
        <taxon>Liliopsida</taxon>
        <taxon>Poales</taxon>
        <taxon>Poaceae</taxon>
        <taxon>BOP clade</taxon>
        <taxon>Oryzoideae</taxon>
        <taxon>Oryzeae</taxon>
        <taxon>Oryzinae</taxon>
        <taxon>Oryza</taxon>
        <taxon>Oryza sativa</taxon>
    </lineage>
</organism>
<reference evidence="2 3" key="1">
    <citation type="journal article" date="2005" name="Nature">
        <title>The map-based sequence of the rice genome.</title>
        <authorList>
            <consortium name="International rice genome sequencing project (IRGSP)"/>
            <person name="Matsumoto T."/>
            <person name="Wu J."/>
            <person name="Kanamori H."/>
            <person name="Katayose Y."/>
            <person name="Fujisawa M."/>
            <person name="Namiki N."/>
            <person name="Mizuno H."/>
            <person name="Yamamoto K."/>
            <person name="Antonio B.A."/>
            <person name="Baba T."/>
            <person name="Sakata K."/>
            <person name="Nagamura Y."/>
            <person name="Aoki H."/>
            <person name="Arikawa K."/>
            <person name="Arita K."/>
            <person name="Bito T."/>
            <person name="Chiden Y."/>
            <person name="Fujitsuka N."/>
            <person name="Fukunaka R."/>
            <person name="Hamada M."/>
            <person name="Harada C."/>
            <person name="Hayashi A."/>
            <person name="Hijishita S."/>
            <person name="Honda M."/>
            <person name="Hosokawa S."/>
            <person name="Ichikawa Y."/>
            <person name="Idonuma A."/>
            <person name="Iijima M."/>
            <person name="Ikeda M."/>
            <person name="Ikeno M."/>
            <person name="Ito K."/>
            <person name="Ito S."/>
            <person name="Ito T."/>
            <person name="Ito Y."/>
            <person name="Ito Y."/>
            <person name="Iwabuchi A."/>
            <person name="Kamiya K."/>
            <person name="Karasawa W."/>
            <person name="Kurita K."/>
            <person name="Katagiri S."/>
            <person name="Kikuta A."/>
            <person name="Kobayashi H."/>
            <person name="Kobayashi N."/>
            <person name="Machita K."/>
            <person name="Maehara T."/>
            <person name="Masukawa M."/>
            <person name="Mizubayashi T."/>
            <person name="Mukai Y."/>
            <person name="Nagasaki H."/>
            <person name="Nagata Y."/>
            <person name="Naito S."/>
            <person name="Nakashima M."/>
            <person name="Nakama Y."/>
            <person name="Nakamichi Y."/>
            <person name="Nakamura M."/>
            <person name="Meguro A."/>
            <person name="Negishi M."/>
            <person name="Ohta I."/>
            <person name="Ohta T."/>
            <person name="Okamoto M."/>
            <person name="Ono N."/>
            <person name="Saji S."/>
            <person name="Sakaguchi M."/>
            <person name="Sakai K."/>
            <person name="Shibata M."/>
            <person name="Shimokawa T."/>
            <person name="Song J."/>
            <person name="Takazaki Y."/>
            <person name="Terasawa K."/>
            <person name="Tsugane M."/>
            <person name="Tsuji K."/>
            <person name="Ueda S."/>
            <person name="Waki K."/>
            <person name="Yamagata H."/>
            <person name="Yamamoto M."/>
            <person name="Yamamoto S."/>
            <person name="Yamane H."/>
            <person name="Yoshiki S."/>
            <person name="Yoshihara R."/>
            <person name="Yukawa K."/>
            <person name="Zhong H."/>
            <person name="Yano M."/>
            <person name="Yuan Q."/>
            <person name="Ouyang S."/>
            <person name="Liu J."/>
            <person name="Jones K.M."/>
            <person name="Gansberger K."/>
            <person name="Moffat K."/>
            <person name="Hill J."/>
            <person name="Bera J."/>
            <person name="Fadrosh D."/>
            <person name="Jin S."/>
            <person name="Johri S."/>
            <person name="Kim M."/>
            <person name="Overton L."/>
            <person name="Reardon M."/>
            <person name="Tsitrin T."/>
            <person name="Vuong H."/>
            <person name="Weaver B."/>
            <person name="Ciecko A."/>
            <person name="Tallon L."/>
            <person name="Jackson J."/>
            <person name="Pai G."/>
            <person name="Aken S.V."/>
            <person name="Utterback T."/>
            <person name="Reidmuller S."/>
            <person name="Feldblyum T."/>
            <person name="Hsiao J."/>
            <person name="Zismann V."/>
            <person name="Iobst S."/>
            <person name="de Vazeille A.R."/>
            <person name="Buell C.R."/>
            <person name="Ying K."/>
            <person name="Li Y."/>
            <person name="Lu T."/>
            <person name="Huang Y."/>
            <person name="Zhao Q."/>
            <person name="Feng Q."/>
            <person name="Zhang L."/>
            <person name="Zhu J."/>
            <person name="Weng Q."/>
            <person name="Mu J."/>
            <person name="Lu Y."/>
            <person name="Fan D."/>
            <person name="Liu Y."/>
            <person name="Guan J."/>
            <person name="Zhang Y."/>
            <person name="Yu S."/>
            <person name="Liu X."/>
            <person name="Zhang Y."/>
            <person name="Hong G."/>
            <person name="Han B."/>
            <person name="Choisne N."/>
            <person name="Demange N."/>
            <person name="Orjeda G."/>
            <person name="Samain S."/>
            <person name="Cattolico L."/>
            <person name="Pelletier E."/>
            <person name="Couloux A."/>
            <person name="Segurens B."/>
            <person name="Wincker P."/>
            <person name="D'Hont A."/>
            <person name="Scarpelli C."/>
            <person name="Weissenbach J."/>
            <person name="Salanoubat M."/>
            <person name="Quetier F."/>
            <person name="Yu Y."/>
            <person name="Kim H.R."/>
            <person name="Rambo T."/>
            <person name="Currie J."/>
            <person name="Collura K."/>
            <person name="Luo M."/>
            <person name="Yang T."/>
            <person name="Ammiraju J.S.S."/>
            <person name="Engler F."/>
            <person name="Soderlund C."/>
            <person name="Wing R.A."/>
            <person name="Palmer L.E."/>
            <person name="de la Bastide M."/>
            <person name="Spiegel L."/>
            <person name="Nascimento L."/>
            <person name="Zutavern T."/>
            <person name="O'Shaughnessy A."/>
            <person name="Dike S."/>
            <person name="Dedhia N."/>
            <person name="Preston R."/>
            <person name="Balija V."/>
            <person name="McCombie W.R."/>
            <person name="Chow T."/>
            <person name="Chen H."/>
            <person name="Chung M."/>
            <person name="Chen C."/>
            <person name="Shaw J."/>
            <person name="Wu H."/>
            <person name="Hsiao K."/>
            <person name="Chao Y."/>
            <person name="Chu M."/>
            <person name="Cheng C."/>
            <person name="Hour A."/>
            <person name="Lee P."/>
            <person name="Lin S."/>
            <person name="Lin Y."/>
            <person name="Liou J."/>
            <person name="Liu S."/>
            <person name="Hsing Y."/>
            <person name="Raghuvanshi S."/>
            <person name="Mohanty A."/>
            <person name="Bharti A.K."/>
            <person name="Gaur A."/>
            <person name="Gupta V."/>
            <person name="Kumar D."/>
            <person name="Ravi V."/>
            <person name="Vij S."/>
            <person name="Kapur A."/>
            <person name="Khurana P."/>
            <person name="Khurana P."/>
            <person name="Khurana J.P."/>
            <person name="Tyagi A.K."/>
            <person name="Gaikwad K."/>
            <person name="Singh A."/>
            <person name="Dalal V."/>
            <person name="Srivastava S."/>
            <person name="Dixit A."/>
            <person name="Pal A.K."/>
            <person name="Ghazi I.A."/>
            <person name="Yadav M."/>
            <person name="Pandit A."/>
            <person name="Bhargava A."/>
            <person name="Sureshbabu K."/>
            <person name="Batra K."/>
            <person name="Sharma T.R."/>
            <person name="Mohapatra T."/>
            <person name="Singh N.K."/>
            <person name="Messing J."/>
            <person name="Nelson A.B."/>
            <person name="Fuks G."/>
            <person name="Kavchok S."/>
            <person name="Keizer G."/>
            <person name="Linton E."/>
            <person name="Llaca V."/>
            <person name="Song R."/>
            <person name="Tanyolac B."/>
            <person name="Young S."/>
            <person name="Ho-Il K."/>
            <person name="Hahn J.H."/>
            <person name="Sangsakoo G."/>
            <person name="Vanavichit A."/>
            <person name="de Mattos Luiz.A.T."/>
            <person name="Zimmer P.D."/>
            <person name="Malone G."/>
            <person name="Dellagostin O."/>
            <person name="de Oliveira A.C."/>
            <person name="Bevan M."/>
            <person name="Bancroft I."/>
            <person name="Minx P."/>
            <person name="Cordum H."/>
            <person name="Wilson R."/>
            <person name="Cheng Z."/>
            <person name="Jin W."/>
            <person name="Jiang J."/>
            <person name="Leong S.A."/>
            <person name="Iwama H."/>
            <person name="Gojobori T."/>
            <person name="Itoh T."/>
            <person name="Niimura Y."/>
            <person name="Fujii Y."/>
            <person name="Habara T."/>
            <person name="Sakai H."/>
            <person name="Sato Y."/>
            <person name="Wilson G."/>
            <person name="Kumar K."/>
            <person name="McCouch S."/>
            <person name="Juretic N."/>
            <person name="Hoen D."/>
            <person name="Wright S."/>
            <person name="Bruskiewich R."/>
            <person name="Bureau T."/>
            <person name="Miyao A."/>
            <person name="Hirochika H."/>
            <person name="Nishikawa T."/>
            <person name="Kadowaki K."/>
            <person name="Sugiura M."/>
            <person name="Burr B."/>
            <person name="Sasaki T."/>
        </authorList>
    </citation>
    <scope>NUCLEOTIDE SEQUENCE [LARGE SCALE GENOMIC DNA]</scope>
    <source>
        <strain evidence="3">cv. Nipponbare</strain>
    </source>
</reference>
<evidence type="ECO:0000313" key="2">
    <source>
        <dbReference type="EMBL" id="BAF18706.1"/>
    </source>
</evidence>
<accession>B7EB16</accession>
<evidence type="ECO:0000313" key="3">
    <source>
        <dbReference type="Proteomes" id="UP000000763"/>
    </source>
</evidence>
<dbReference type="EMBL" id="AP008212">
    <property type="protein sequence ID" value="BAF18706.1"/>
    <property type="molecule type" value="Genomic_DNA"/>
</dbReference>
<reference evidence="3" key="2">
    <citation type="journal article" date="2008" name="Nucleic Acids Res.">
        <title>The rice annotation project database (RAP-DB): 2008 update.</title>
        <authorList>
            <consortium name="The rice annotation project (RAP)"/>
        </authorList>
    </citation>
    <scope>GENOME REANNOTATION</scope>
    <source>
        <strain evidence="3">cv. Nipponbare</strain>
    </source>
</reference>
<evidence type="ECO:0000256" key="1">
    <source>
        <dbReference type="SAM" id="Phobius"/>
    </source>
</evidence>
<dbReference type="Proteomes" id="UP000000763">
    <property type="component" value="Chromosome 6"/>
</dbReference>
<keyword evidence="1" id="KW-1133">Transmembrane helix</keyword>
<dbReference type="AlphaFoldDB" id="B7EB16"/>
<proteinExistence type="predicted"/>